<reference evidence="9 10" key="1">
    <citation type="submission" date="2024-11" db="EMBL/GenBank/DDBJ databases">
        <title>Chromosome-level genome assembly of the freshwater bivalve Anodonta woodiana.</title>
        <authorList>
            <person name="Chen X."/>
        </authorList>
    </citation>
    <scope>NUCLEOTIDE SEQUENCE [LARGE SCALE GENOMIC DNA]</scope>
    <source>
        <strain evidence="9">MN2024</strain>
        <tissue evidence="9">Gills</tissue>
    </source>
</reference>
<evidence type="ECO:0000313" key="9">
    <source>
        <dbReference type="EMBL" id="KAL3842338.1"/>
    </source>
</evidence>
<accession>A0ABD3U1D4</accession>
<dbReference type="AlphaFoldDB" id="A0ABD3U1D4"/>
<proteinExistence type="inferred from homology"/>
<feature type="transmembrane region" description="Helical" evidence="8">
    <location>
        <begin position="158"/>
        <end position="177"/>
    </location>
</feature>
<dbReference type="PANTHER" id="PTHR31040">
    <property type="entry name" value="NURIM"/>
    <property type="match status" value="1"/>
</dbReference>
<evidence type="ECO:0000256" key="4">
    <source>
        <dbReference type="ARBA" id="ARBA00022989"/>
    </source>
</evidence>
<feature type="transmembrane region" description="Helical" evidence="8">
    <location>
        <begin position="72"/>
        <end position="88"/>
    </location>
</feature>
<feature type="transmembrane region" description="Helical" evidence="8">
    <location>
        <begin position="30"/>
        <end position="51"/>
    </location>
</feature>
<organism evidence="9 10">
    <name type="scientific">Sinanodonta woodiana</name>
    <name type="common">Chinese pond mussel</name>
    <name type="synonym">Anodonta woodiana</name>
    <dbReference type="NCBI Taxonomy" id="1069815"/>
    <lineage>
        <taxon>Eukaryota</taxon>
        <taxon>Metazoa</taxon>
        <taxon>Spiralia</taxon>
        <taxon>Lophotrochozoa</taxon>
        <taxon>Mollusca</taxon>
        <taxon>Bivalvia</taxon>
        <taxon>Autobranchia</taxon>
        <taxon>Heteroconchia</taxon>
        <taxon>Palaeoheterodonta</taxon>
        <taxon>Unionida</taxon>
        <taxon>Unionoidea</taxon>
        <taxon>Unionidae</taxon>
        <taxon>Unioninae</taxon>
        <taxon>Sinanodonta</taxon>
    </lineage>
</organism>
<dbReference type="PANTHER" id="PTHR31040:SF1">
    <property type="entry name" value="NURIM"/>
    <property type="match status" value="1"/>
</dbReference>
<evidence type="ECO:0000256" key="2">
    <source>
        <dbReference type="ARBA" id="ARBA00010631"/>
    </source>
</evidence>
<comment type="subcellular location">
    <subcellularLocation>
        <location evidence="1">Nucleus inner membrane</location>
        <topology evidence="1">Multi-pass membrane protein</topology>
    </subcellularLocation>
</comment>
<dbReference type="EMBL" id="JBJQND010000017">
    <property type="protein sequence ID" value="KAL3842338.1"/>
    <property type="molecule type" value="Genomic_DNA"/>
</dbReference>
<comment type="similarity">
    <text evidence="2">Belongs to the nurim family.</text>
</comment>
<keyword evidence="5 8" id="KW-0472">Membrane</keyword>
<keyword evidence="3 8" id="KW-0812">Transmembrane</keyword>
<dbReference type="Proteomes" id="UP001634394">
    <property type="component" value="Unassembled WGS sequence"/>
</dbReference>
<evidence type="ECO:0000256" key="3">
    <source>
        <dbReference type="ARBA" id="ARBA00022692"/>
    </source>
</evidence>
<evidence type="ECO:0000256" key="8">
    <source>
        <dbReference type="SAM" id="Phobius"/>
    </source>
</evidence>
<name>A0ABD3U1D4_SINWO</name>
<sequence>MGILCIPFLKKTLVYQVQAREHRYGVYPPLFALFTIDACLVVFFMAVHSGLASDPYRNLMERTGMGPLTRSFYSLLSALTLKFVMTYWEPIPEPSLWFIDTRQSPLLWLFFTLVHAIIWSILVLECLMLGPLHLLGIKQVWYYVRGQIPYYMPTKLKQLLYHMPHAGIGGFTLLLWLHPCMTLDRLIMATIWTPYVWLGQYTTHADHVYMQSLVTTKSYTTTMRQQGQKYQ</sequence>
<protein>
    <recommendedName>
        <fullName evidence="7">Nuclear envelope membrane protein</fullName>
    </recommendedName>
    <alternativeName>
        <fullName evidence="6">Nuclear rim protein</fullName>
    </alternativeName>
</protein>
<evidence type="ECO:0000256" key="6">
    <source>
        <dbReference type="ARBA" id="ARBA00031700"/>
    </source>
</evidence>
<evidence type="ECO:0000256" key="1">
    <source>
        <dbReference type="ARBA" id="ARBA00004473"/>
    </source>
</evidence>
<evidence type="ECO:0000313" key="10">
    <source>
        <dbReference type="Proteomes" id="UP001634394"/>
    </source>
</evidence>
<feature type="transmembrane region" description="Helical" evidence="8">
    <location>
        <begin position="108"/>
        <end position="137"/>
    </location>
</feature>
<evidence type="ECO:0000256" key="5">
    <source>
        <dbReference type="ARBA" id="ARBA00023136"/>
    </source>
</evidence>
<dbReference type="InterPro" id="IPR033580">
    <property type="entry name" value="Nurim-like"/>
</dbReference>
<keyword evidence="4 8" id="KW-1133">Transmembrane helix</keyword>
<keyword evidence="10" id="KW-1185">Reference proteome</keyword>
<dbReference type="GO" id="GO:0005637">
    <property type="term" value="C:nuclear inner membrane"/>
    <property type="evidence" value="ECO:0007669"/>
    <property type="project" value="UniProtKB-SubCell"/>
</dbReference>
<gene>
    <name evidence="9" type="ORF">ACJMK2_020366</name>
</gene>
<evidence type="ECO:0000256" key="7">
    <source>
        <dbReference type="ARBA" id="ARBA00032957"/>
    </source>
</evidence>
<comment type="caution">
    <text evidence="9">The sequence shown here is derived from an EMBL/GenBank/DDBJ whole genome shotgun (WGS) entry which is preliminary data.</text>
</comment>